<proteinExistence type="predicted"/>
<feature type="chain" id="PRO_5043482414" evidence="1">
    <location>
        <begin position="24"/>
        <end position="93"/>
    </location>
</feature>
<protein>
    <submittedName>
        <fullName evidence="2">Uncharacterized protein</fullName>
    </submittedName>
</protein>
<sequence length="93" mass="11387">MLTCWELWIQVMIILCTVDHWLRQTVKKMSYGIFLKLSKEWALSRWIILMIHGMEAQRLKMETWDLFNREMEELFGILIPLDTAYHQFFYSLL</sequence>
<feature type="signal peptide" evidence="1">
    <location>
        <begin position="1"/>
        <end position="23"/>
    </location>
</feature>
<gene>
    <name evidence="2" type="ORF">BSTOLATCC_MIC27483</name>
</gene>
<reference evidence="2" key="1">
    <citation type="submission" date="2021-09" db="EMBL/GenBank/DDBJ databases">
        <authorList>
            <consortium name="AG Swart"/>
            <person name="Singh M."/>
            <person name="Singh A."/>
            <person name="Seah K."/>
            <person name="Emmerich C."/>
        </authorList>
    </citation>
    <scope>NUCLEOTIDE SEQUENCE</scope>
    <source>
        <strain evidence="2">ATCC30299</strain>
    </source>
</reference>
<evidence type="ECO:0000313" key="3">
    <source>
        <dbReference type="Proteomes" id="UP001162131"/>
    </source>
</evidence>
<evidence type="ECO:0000313" key="2">
    <source>
        <dbReference type="EMBL" id="CAG9320907.1"/>
    </source>
</evidence>
<dbReference type="Proteomes" id="UP001162131">
    <property type="component" value="Unassembled WGS sequence"/>
</dbReference>
<keyword evidence="1" id="KW-0732">Signal</keyword>
<evidence type="ECO:0000256" key="1">
    <source>
        <dbReference type="SAM" id="SignalP"/>
    </source>
</evidence>
<keyword evidence="3" id="KW-1185">Reference proteome</keyword>
<name>A0AAU9JJA8_9CILI</name>
<comment type="caution">
    <text evidence="2">The sequence shown here is derived from an EMBL/GenBank/DDBJ whole genome shotgun (WGS) entry which is preliminary data.</text>
</comment>
<dbReference type="AlphaFoldDB" id="A0AAU9JJA8"/>
<organism evidence="2 3">
    <name type="scientific">Blepharisma stoltei</name>
    <dbReference type="NCBI Taxonomy" id="1481888"/>
    <lineage>
        <taxon>Eukaryota</taxon>
        <taxon>Sar</taxon>
        <taxon>Alveolata</taxon>
        <taxon>Ciliophora</taxon>
        <taxon>Postciliodesmatophora</taxon>
        <taxon>Heterotrichea</taxon>
        <taxon>Heterotrichida</taxon>
        <taxon>Blepharismidae</taxon>
        <taxon>Blepharisma</taxon>
    </lineage>
</organism>
<accession>A0AAU9JJA8</accession>
<dbReference type="EMBL" id="CAJZBQ010000027">
    <property type="protein sequence ID" value="CAG9320907.1"/>
    <property type="molecule type" value="Genomic_DNA"/>
</dbReference>